<sequence length="370" mass="40962">MTSTNRTHAALVTVAPRAPLQIHQRPTQSPRGNEILIRSTFTASTPLDLHRADGGLLVHDAECMGATTVGIVSEVGPDVSRFKPGDEVFGWAFEDQKQRAHQEFVTAPEWLFAHIPEGFLMEQVATVPENLITAFNTVAVDLELPTPWPKPEGYVPPRAEEPILVWGAASSVGQFTLEVLRFYGYKHILATASPGHHDYLRELGATECFDYRDPGVTEALIEAGKRIRGNTKPTIPMVVDCIGSVSGTLEHISKIAEKGSTVAVMLPVILKTPTQTQAPEYSMEVPGHNKWEDGVNLRGVRTFFVYKNSEFFREKLASEIIPEVLAQGVVRPQRYRVIEGKTMLERGEKALDALRDGVSGEKLVWRTNDE</sequence>
<gene>
    <name evidence="3" type="ORF">PoMZ_06873</name>
</gene>
<dbReference type="InterPro" id="IPR013154">
    <property type="entry name" value="ADH-like_N"/>
</dbReference>
<dbReference type="AlphaFoldDB" id="A0A4V1C801"/>
<dbReference type="SUPFAM" id="SSF51735">
    <property type="entry name" value="NAD(P)-binding Rossmann-fold domains"/>
    <property type="match status" value="1"/>
</dbReference>
<dbReference type="InterPro" id="IPR036291">
    <property type="entry name" value="NAD(P)-bd_dom_sf"/>
</dbReference>
<evidence type="ECO:0000313" key="4">
    <source>
        <dbReference type="Proteomes" id="UP000294847"/>
    </source>
</evidence>
<dbReference type="Proteomes" id="UP000294847">
    <property type="component" value="Chromosome 6"/>
</dbReference>
<dbReference type="Pfam" id="PF08240">
    <property type="entry name" value="ADH_N"/>
    <property type="match status" value="1"/>
</dbReference>
<evidence type="ECO:0000313" key="3">
    <source>
        <dbReference type="EMBL" id="QBZ65168.1"/>
    </source>
</evidence>
<dbReference type="CDD" id="cd08249">
    <property type="entry name" value="enoyl_reductase_like"/>
    <property type="match status" value="1"/>
</dbReference>
<dbReference type="GO" id="GO:0016651">
    <property type="term" value="F:oxidoreductase activity, acting on NAD(P)H"/>
    <property type="evidence" value="ECO:0007669"/>
    <property type="project" value="InterPro"/>
</dbReference>
<dbReference type="PANTHER" id="PTHR45348:SF3">
    <property type="entry name" value="ENOYL REDUCTASE (ER) DOMAIN-CONTAINING PROTEIN"/>
    <property type="match status" value="1"/>
</dbReference>
<protein>
    <submittedName>
        <fullName evidence="3">Uncharacterized protein</fullName>
    </submittedName>
</protein>
<comment type="similarity">
    <text evidence="1">Belongs to the zinc-containing alcohol dehydrogenase family.</text>
</comment>
<accession>A0A4V1C801</accession>
<dbReference type="EMBL" id="CP034209">
    <property type="protein sequence ID" value="QBZ65168.1"/>
    <property type="molecule type" value="Genomic_DNA"/>
</dbReference>
<dbReference type="SMART" id="SM00829">
    <property type="entry name" value="PKS_ER"/>
    <property type="match status" value="1"/>
</dbReference>
<evidence type="ECO:0000256" key="1">
    <source>
        <dbReference type="ARBA" id="ARBA00008072"/>
    </source>
</evidence>
<organism evidence="3 4">
    <name type="scientific">Pyricularia oryzae</name>
    <name type="common">Rice blast fungus</name>
    <name type="synonym">Magnaporthe oryzae</name>
    <dbReference type="NCBI Taxonomy" id="318829"/>
    <lineage>
        <taxon>Eukaryota</taxon>
        <taxon>Fungi</taxon>
        <taxon>Dikarya</taxon>
        <taxon>Ascomycota</taxon>
        <taxon>Pezizomycotina</taxon>
        <taxon>Sordariomycetes</taxon>
        <taxon>Sordariomycetidae</taxon>
        <taxon>Magnaporthales</taxon>
        <taxon>Pyriculariaceae</taxon>
        <taxon>Pyricularia</taxon>
    </lineage>
</organism>
<reference evidence="3 4" key="1">
    <citation type="journal article" date="2019" name="Mol. Biol. Evol.">
        <title>Blast fungal genomes show frequent chromosomal changes, gene gains and losses, and effector gene turnover.</title>
        <authorList>
            <person name="Gomez Luciano L.B."/>
            <person name="Jason Tsai I."/>
            <person name="Chuma I."/>
            <person name="Tosa Y."/>
            <person name="Chen Y.H."/>
            <person name="Li J.Y."/>
            <person name="Li M.Y."/>
            <person name="Jade Lu M.Y."/>
            <person name="Nakayashiki H."/>
            <person name="Li W.H."/>
        </authorList>
    </citation>
    <scope>NUCLEOTIDE SEQUENCE [LARGE SCALE GENOMIC DNA]</scope>
    <source>
        <strain evidence="3">MZ5-1-6</strain>
    </source>
</reference>
<dbReference type="InterPro" id="IPR011032">
    <property type="entry name" value="GroES-like_sf"/>
</dbReference>
<dbReference type="InterPro" id="IPR047122">
    <property type="entry name" value="Trans-enoyl_RdTase-like"/>
</dbReference>
<dbReference type="SUPFAM" id="SSF50129">
    <property type="entry name" value="GroES-like"/>
    <property type="match status" value="1"/>
</dbReference>
<evidence type="ECO:0000256" key="2">
    <source>
        <dbReference type="ARBA" id="ARBA00023002"/>
    </source>
</evidence>
<keyword evidence="2" id="KW-0560">Oxidoreductase</keyword>
<dbReference type="PANTHER" id="PTHR45348">
    <property type="entry name" value="HYPOTHETICAL OXIDOREDUCTASE (EUROFUNG)"/>
    <property type="match status" value="1"/>
</dbReference>
<dbReference type="Gene3D" id="3.40.50.720">
    <property type="entry name" value="NAD(P)-binding Rossmann-like Domain"/>
    <property type="match status" value="1"/>
</dbReference>
<name>A0A4V1C801_PYROR</name>
<dbReference type="Gene3D" id="3.90.180.10">
    <property type="entry name" value="Medium-chain alcohol dehydrogenases, catalytic domain"/>
    <property type="match status" value="1"/>
</dbReference>
<proteinExistence type="inferred from homology"/>
<dbReference type="InterPro" id="IPR020843">
    <property type="entry name" value="ER"/>
</dbReference>